<comment type="caution">
    <text evidence="2">The sequence shown here is derived from an EMBL/GenBank/DDBJ whole genome shotgun (WGS) entry which is preliminary data.</text>
</comment>
<dbReference type="HOGENOM" id="CLU_024566_1_0_6"/>
<keyword evidence="2" id="KW-0378">Hydrolase</keyword>
<feature type="binding site" evidence="1">
    <location>
        <position position="36"/>
    </location>
    <ligand>
        <name>Mg(2+)</name>
        <dbReference type="ChEBI" id="CHEBI:18420"/>
        <label>1</label>
    </ligand>
</feature>
<dbReference type="GO" id="GO:0046872">
    <property type="term" value="F:metal ion binding"/>
    <property type="evidence" value="ECO:0007669"/>
    <property type="project" value="UniProtKB-KW"/>
</dbReference>
<dbReference type="AlphaFoldDB" id="C9PRS2"/>
<dbReference type="EMBL" id="ACZR01000018">
    <property type="protein sequence ID" value="EEX49649.1"/>
    <property type="molecule type" value="Genomic_DNA"/>
</dbReference>
<dbReference type="OrthoDB" id="9798107at2"/>
<keyword evidence="1" id="KW-0479">Metal-binding</keyword>
<protein>
    <submittedName>
        <fullName evidence="2">ADP-ribosylglycohydrolase</fullName>
        <ecNumber evidence="2">3.2.-.-</ecNumber>
    </submittedName>
</protein>
<keyword evidence="1" id="KW-0460">Magnesium</keyword>
<dbReference type="InterPro" id="IPR005502">
    <property type="entry name" value="Ribosyl_crysJ1"/>
</dbReference>
<dbReference type="InterPro" id="IPR050792">
    <property type="entry name" value="ADP-ribosylglycohydrolase"/>
</dbReference>
<organism evidence="2 3">
    <name type="scientific">Pasteurella dagmatis ATCC 43325</name>
    <dbReference type="NCBI Taxonomy" id="667128"/>
    <lineage>
        <taxon>Bacteria</taxon>
        <taxon>Pseudomonadati</taxon>
        <taxon>Pseudomonadota</taxon>
        <taxon>Gammaproteobacteria</taxon>
        <taxon>Pasteurellales</taxon>
        <taxon>Pasteurellaceae</taxon>
        <taxon>Pasteurella</taxon>
    </lineage>
</organism>
<dbReference type="Gene3D" id="1.10.4080.10">
    <property type="entry name" value="ADP-ribosylation/Crystallin J1"/>
    <property type="match status" value="1"/>
</dbReference>
<keyword evidence="3" id="KW-1185">Reference proteome</keyword>
<dbReference type="EC" id="3.2.-.-" evidence="2"/>
<evidence type="ECO:0000313" key="3">
    <source>
        <dbReference type="Proteomes" id="UP000005519"/>
    </source>
</evidence>
<dbReference type="GO" id="GO:0016798">
    <property type="term" value="F:hydrolase activity, acting on glycosyl bonds"/>
    <property type="evidence" value="ECO:0007669"/>
    <property type="project" value="UniProtKB-KW"/>
</dbReference>
<evidence type="ECO:0000256" key="1">
    <source>
        <dbReference type="PIRSR" id="PIRSR605502-1"/>
    </source>
</evidence>
<comment type="cofactor">
    <cofactor evidence="1">
        <name>Mg(2+)</name>
        <dbReference type="ChEBI" id="CHEBI:18420"/>
    </cofactor>
    <text evidence="1">Binds 2 magnesium ions per subunit.</text>
</comment>
<dbReference type="SUPFAM" id="SSF101478">
    <property type="entry name" value="ADP-ribosylglycohydrolase"/>
    <property type="match status" value="1"/>
</dbReference>
<dbReference type="PANTHER" id="PTHR16222">
    <property type="entry name" value="ADP-RIBOSYLGLYCOHYDROLASE"/>
    <property type="match status" value="1"/>
</dbReference>
<dbReference type="Pfam" id="PF03747">
    <property type="entry name" value="ADP_ribosyl_GH"/>
    <property type="match status" value="1"/>
</dbReference>
<sequence length="257" mass="28571">MLLGAAIGDIAGSRFELNNYRRTDFDFITADCGFTDDTVCTVAVAEWALTNFTADLVPIMKKWCNKYPNAGYGGTFYHWIKFNADPKPYNSWGNGSAMRVSPVGWLCNDIESVLEYAKKSAEITHNHPEGIKGAQATAAAIYFARIGKTKSFIKDFIEQNFHYNLNQTCDEIRPTYRFDVSCQGTVPQAIVAFLESNDFEHAIRLAISLGGDSDTLAAITGSIAEAFYKEIPEAIKSKAIQLLPKEFIDILSRVKHV</sequence>
<dbReference type="RefSeq" id="WP_005762664.1">
    <property type="nucleotide sequence ID" value="NZ_GG704810.1"/>
</dbReference>
<accession>C9PRS2</accession>
<feature type="binding site" evidence="1">
    <location>
        <position position="214"/>
    </location>
    <ligand>
        <name>Mg(2+)</name>
        <dbReference type="ChEBI" id="CHEBI:18420"/>
        <label>1</label>
    </ligand>
</feature>
<gene>
    <name evidence="2" type="ORF">HMPREF0621_1696</name>
</gene>
<feature type="binding site" evidence="1">
    <location>
        <position position="35"/>
    </location>
    <ligand>
        <name>Mg(2+)</name>
        <dbReference type="ChEBI" id="CHEBI:18420"/>
        <label>1</label>
    </ligand>
</feature>
<reference evidence="2 3" key="1">
    <citation type="submission" date="2009-10" db="EMBL/GenBank/DDBJ databases">
        <authorList>
            <person name="Muzny D."/>
            <person name="Qin X."/>
            <person name="Deng J."/>
            <person name="Jiang H."/>
            <person name="Liu Y."/>
            <person name="Qu J."/>
            <person name="Song X.-Z."/>
            <person name="Zhang L."/>
            <person name="Thornton R."/>
            <person name="Coyle M."/>
            <person name="Francisco L."/>
            <person name="Jackson L."/>
            <person name="Javaid M."/>
            <person name="Korchina V."/>
            <person name="Kovar C."/>
            <person name="Mata R."/>
            <person name="Mathew T."/>
            <person name="Ngo R."/>
            <person name="Nguyen L."/>
            <person name="Nguyen N."/>
            <person name="Okwuonu G."/>
            <person name="Ongeri F."/>
            <person name="Pham C."/>
            <person name="Simmons D."/>
            <person name="Wilczek-Boney K."/>
            <person name="Hale W."/>
            <person name="Jakkamsetti A."/>
            <person name="Pham P."/>
            <person name="Ruth R."/>
            <person name="San Lucas F."/>
            <person name="Warren J."/>
            <person name="Zhang J."/>
            <person name="Zhao Z."/>
            <person name="Zhou C."/>
            <person name="Zhu D."/>
            <person name="Lee S."/>
            <person name="Bess C."/>
            <person name="Blankenburg K."/>
            <person name="Forbes L."/>
            <person name="Fu Q."/>
            <person name="Gubbala S."/>
            <person name="Hirani K."/>
            <person name="Jayaseelan J.C."/>
            <person name="Lara F."/>
            <person name="Munidasa M."/>
            <person name="Palculict T."/>
            <person name="Patil S."/>
            <person name="Pu L.-L."/>
            <person name="Saada N."/>
            <person name="Tang L."/>
            <person name="Weissenberger G."/>
            <person name="Zhu Y."/>
            <person name="Hemphill L."/>
            <person name="Shang Y."/>
            <person name="Youmans B."/>
            <person name="Ayvaz T."/>
            <person name="Ross M."/>
            <person name="Santibanez J."/>
            <person name="Aqrawi P."/>
            <person name="Gross S."/>
            <person name="Joshi V."/>
            <person name="Fowler G."/>
            <person name="Nazareth L."/>
            <person name="Reid J."/>
            <person name="Worley K."/>
            <person name="Petrosino J."/>
            <person name="Highlander S."/>
            <person name="Gibbs R."/>
        </authorList>
    </citation>
    <scope>NUCLEOTIDE SEQUENCE [LARGE SCALE GENOMIC DNA]</scope>
    <source>
        <strain evidence="2 3">ATCC 43325</strain>
    </source>
</reference>
<feature type="binding site" evidence="1">
    <location>
        <position position="37"/>
    </location>
    <ligand>
        <name>Mg(2+)</name>
        <dbReference type="ChEBI" id="CHEBI:18420"/>
        <label>1</label>
    </ligand>
</feature>
<name>C9PRS2_9PAST</name>
<feature type="binding site" evidence="1">
    <location>
        <position position="212"/>
    </location>
    <ligand>
        <name>Mg(2+)</name>
        <dbReference type="ChEBI" id="CHEBI:18420"/>
        <label>1</label>
    </ligand>
</feature>
<keyword evidence="2" id="KW-0326">Glycosidase</keyword>
<feature type="binding site" evidence="1">
    <location>
        <position position="215"/>
    </location>
    <ligand>
        <name>Mg(2+)</name>
        <dbReference type="ChEBI" id="CHEBI:18420"/>
        <label>1</label>
    </ligand>
</feature>
<dbReference type="InterPro" id="IPR036705">
    <property type="entry name" value="Ribosyl_crysJ1_sf"/>
</dbReference>
<dbReference type="STRING" id="667128.HMPREF0621_1696"/>
<dbReference type="Proteomes" id="UP000005519">
    <property type="component" value="Unassembled WGS sequence"/>
</dbReference>
<evidence type="ECO:0000313" key="2">
    <source>
        <dbReference type="EMBL" id="EEX49649.1"/>
    </source>
</evidence>
<proteinExistence type="predicted"/>
<dbReference type="PANTHER" id="PTHR16222:SF12">
    <property type="entry name" value="ADP-RIBOSYLGLYCOHYDROLASE-RELATED"/>
    <property type="match status" value="1"/>
</dbReference>